<evidence type="ECO:0000259" key="2">
    <source>
        <dbReference type="PROSITE" id="PS51898"/>
    </source>
</evidence>
<accession>A0A3A9Z0U5</accession>
<protein>
    <submittedName>
        <fullName evidence="3">Site-specific integrase</fullName>
    </submittedName>
</protein>
<dbReference type="GO" id="GO:0006310">
    <property type="term" value="P:DNA recombination"/>
    <property type="evidence" value="ECO:0007669"/>
    <property type="project" value="UniProtKB-KW"/>
</dbReference>
<reference evidence="3 4" key="1">
    <citation type="journal article" date="2004" name="Syst. Appl. Microbiol.">
        <title>Cryptoendolithic actinomycetes from antarctic sandstone rock samples: Micromonospora endolithica sp. nov. and two isolates related to Micromonospora coerulea Jensen 1932.</title>
        <authorList>
            <person name="Hirsch P."/>
            <person name="Mevs U."/>
            <person name="Kroppenstedt R.M."/>
            <person name="Schumann P."/>
            <person name="Stackebrandt E."/>
        </authorList>
    </citation>
    <scope>NUCLEOTIDE SEQUENCE [LARGE SCALE GENOMIC DNA]</scope>
    <source>
        <strain evidence="3 4">JCM 12677</strain>
    </source>
</reference>
<dbReference type="AlphaFoldDB" id="A0A3A9Z0U5"/>
<dbReference type="PROSITE" id="PS51898">
    <property type="entry name" value="TYR_RECOMBINASE"/>
    <property type="match status" value="1"/>
</dbReference>
<name>A0A3A9Z0U5_9ACTN</name>
<dbReference type="GO" id="GO:0015074">
    <property type="term" value="P:DNA integration"/>
    <property type="evidence" value="ECO:0007669"/>
    <property type="project" value="InterPro"/>
</dbReference>
<organism evidence="3 4">
    <name type="scientific">Micromonospora endolithica</name>
    <dbReference type="NCBI Taxonomy" id="230091"/>
    <lineage>
        <taxon>Bacteria</taxon>
        <taxon>Bacillati</taxon>
        <taxon>Actinomycetota</taxon>
        <taxon>Actinomycetes</taxon>
        <taxon>Micromonosporales</taxon>
        <taxon>Micromonosporaceae</taxon>
        <taxon>Micromonospora</taxon>
    </lineage>
</organism>
<evidence type="ECO:0000313" key="4">
    <source>
        <dbReference type="Proteomes" id="UP000281726"/>
    </source>
</evidence>
<keyword evidence="1" id="KW-0233">DNA recombination</keyword>
<evidence type="ECO:0000256" key="1">
    <source>
        <dbReference type="ARBA" id="ARBA00023172"/>
    </source>
</evidence>
<dbReference type="Proteomes" id="UP000281726">
    <property type="component" value="Unassembled WGS sequence"/>
</dbReference>
<dbReference type="SUPFAM" id="SSF56349">
    <property type="entry name" value="DNA breaking-rejoining enzymes"/>
    <property type="match status" value="1"/>
</dbReference>
<dbReference type="InterPro" id="IPR002104">
    <property type="entry name" value="Integrase_catalytic"/>
</dbReference>
<dbReference type="InterPro" id="IPR011010">
    <property type="entry name" value="DNA_brk_join_enz"/>
</dbReference>
<dbReference type="InterPro" id="IPR013762">
    <property type="entry name" value="Integrase-like_cat_sf"/>
</dbReference>
<dbReference type="OrthoDB" id="3773913at2"/>
<dbReference type="Gene3D" id="1.10.443.10">
    <property type="entry name" value="Intergrase catalytic core"/>
    <property type="match status" value="1"/>
</dbReference>
<keyword evidence="4" id="KW-1185">Reference proteome</keyword>
<dbReference type="EMBL" id="RBAK01000012">
    <property type="protein sequence ID" value="RKN41007.1"/>
    <property type="molecule type" value="Genomic_DNA"/>
</dbReference>
<proteinExistence type="predicted"/>
<evidence type="ECO:0000313" key="3">
    <source>
        <dbReference type="EMBL" id="RKN41007.1"/>
    </source>
</evidence>
<dbReference type="PANTHER" id="PTHR30349">
    <property type="entry name" value="PHAGE INTEGRASE-RELATED"/>
    <property type="match status" value="1"/>
</dbReference>
<dbReference type="InterPro" id="IPR050090">
    <property type="entry name" value="Tyrosine_recombinase_XerCD"/>
</dbReference>
<sequence>MARRVRARGRVGRGERLVAFFACLYFAALRPSEALALREQDCHLPATGWGRLTLVDNRPQAGKRWTDSGEVHDRRGLKHRAVAESRVVPVPPELVGILRRHVDRFGVAEDGRLFRSSKGNVVAASTYSRVWKAARKLALTPVQVASPLAGRPYDLRHAAVSLWLNCGVPATDVAARAGHSVDVLLKVYAKCIDGQEATVNQRIENALDGPSV</sequence>
<comment type="caution">
    <text evidence="3">The sequence shown here is derived from an EMBL/GenBank/DDBJ whole genome shotgun (WGS) entry which is preliminary data.</text>
</comment>
<feature type="domain" description="Tyr recombinase" evidence="2">
    <location>
        <begin position="1"/>
        <end position="208"/>
    </location>
</feature>
<dbReference type="PANTHER" id="PTHR30349:SF64">
    <property type="entry name" value="PROPHAGE INTEGRASE INTD-RELATED"/>
    <property type="match status" value="1"/>
</dbReference>
<dbReference type="GO" id="GO:0003677">
    <property type="term" value="F:DNA binding"/>
    <property type="evidence" value="ECO:0007669"/>
    <property type="project" value="InterPro"/>
</dbReference>
<gene>
    <name evidence="3" type="ORF">D7223_24965</name>
</gene>